<dbReference type="GeneID" id="54547325"/>
<dbReference type="InterPro" id="IPR019261">
    <property type="entry name" value="PARG_cat_microbial"/>
</dbReference>
<dbReference type="OrthoDB" id="2440523at2759"/>
<dbReference type="EMBL" id="ML986488">
    <property type="protein sequence ID" value="KAF2278371.1"/>
    <property type="molecule type" value="Genomic_DNA"/>
</dbReference>
<dbReference type="RefSeq" id="XP_033655910.1">
    <property type="nucleotide sequence ID" value="XM_033794150.1"/>
</dbReference>
<evidence type="ECO:0000313" key="2">
    <source>
        <dbReference type="EMBL" id="KAF2278371.1"/>
    </source>
</evidence>
<dbReference type="Proteomes" id="UP000800097">
    <property type="component" value="Unassembled WGS sequence"/>
</dbReference>
<sequence>MPSHRPKPSEIAAEAKRIYMPHIAKHYIKDPITSYLYPDAAALKIKPEKRTGQRLRVAVVEGDPVDYALGWQAYLAADPNHRATAKRIPVVNMANEKRAGGDWESGSMAPEECFARRSNLVHALTMPWKPQAGSGMYPLPQRGGIYSPQVYVYRQGPDQNYAVLKEMNWLPVISVAPVRRPKLDGTGMRYSFSQEKELMREKMRAVLRIASYCGHSSICIGAFGVGPTFRNPVGEIARMWRKLLFEEEEFQGVFTDVVFAIEKSQSGPASKDKSDYDVFRKEFDPSIIFPTKYA</sequence>
<name>A0A6A6JP21_WESOR</name>
<dbReference type="InterPro" id="IPR043472">
    <property type="entry name" value="Macro_dom-like"/>
</dbReference>
<dbReference type="NCBIfam" id="TIGR02452">
    <property type="entry name" value="TIGR02452 family protein"/>
    <property type="match status" value="1"/>
</dbReference>
<dbReference type="Pfam" id="PF10021">
    <property type="entry name" value="PARG_cat_microb"/>
    <property type="match status" value="1"/>
</dbReference>
<dbReference type="AlphaFoldDB" id="A0A6A6JP21"/>
<proteinExistence type="predicted"/>
<dbReference type="PANTHER" id="PTHR35596:SF2">
    <property type="entry name" value="MICROBIAL-TYPE PARG CATALYTIC DOMAIN-CONTAINING PROTEIN"/>
    <property type="match status" value="1"/>
</dbReference>
<dbReference type="SUPFAM" id="SSF52949">
    <property type="entry name" value="Macro domain-like"/>
    <property type="match status" value="1"/>
</dbReference>
<dbReference type="Gene3D" id="3.40.220.10">
    <property type="entry name" value="Leucine Aminopeptidase, subunit E, domain 1"/>
    <property type="match status" value="1"/>
</dbReference>
<accession>A0A6A6JP21</accession>
<evidence type="ECO:0000259" key="1">
    <source>
        <dbReference type="Pfam" id="PF10021"/>
    </source>
</evidence>
<protein>
    <recommendedName>
        <fullName evidence="1">Microbial-type PARG catalytic domain-containing protein</fullName>
    </recommendedName>
</protein>
<evidence type="ECO:0000313" key="3">
    <source>
        <dbReference type="Proteomes" id="UP000800097"/>
    </source>
</evidence>
<dbReference type="PANTHER" id="PTHR35596">
    <property type="entry name" value="DUF2263 DOMAIN-CONTAINING PROTEIN"/>
    <property type="match status" value="1"/>
</dbReference>
<organism evidence="2 3">
    <name type="scientific">Westerdykella ornata</name>
    <dbReference type="NCBI Taxonomy" id="318751"/>
    <lineage>
        <taxon>Eukaryota</taxon>
        <taxon>Fungi</taxon>
        <taxon>Dikarya</taxon>
        <taxon>Ascomycota</taxon>
        <taxon>Pezizomycotina</taxon>
        <taxon>Dothideomycetes</taxon>
        <taxon>Pleosporomycetidae</taxon>
        <taxon>Pleosporales</taxon>
        <taxon>Sporormiaceae</taxon>
        <taxon>Westerdykella</taxon>
    </lineage>
</organism>
<gene>
    <name evidence="2" type="ORF">EI97DRAFT_251489</name>
</gene>
<dbReference type="InterPro" id="IPR012664">
    <property type="entry name" value="CHP02452"/>
</dbReference>
<reference evidence="2" key="1">
    <citation type="journal article" date="2020" name="Stud. Mycol.">
        <title>101 Dothideomycetes genomes: a test case for predicting lifestyles and emergence of pathogens.</title>
        <authorList>
            <person name="Haridas S."/>
            <person name="Albert R."/>
            <person name="Binder M."/>
            <person name="Bloem J."/>
            <person name="Labutti K."/>
            <person name="Salamov A."/>
            <person name="Andreopoulos B."/>
            <person name="Baker S."/>
            <person name="Barry K."/>
            <person name="Bills G."/>
            <person name="Bluhm B."/>
            <person name="Cannon C."/>
            <person name="Castanera R."/>
            <person name="Culley D."/>
            <person name="Daum C."/>
            <person name="Ezra D."/>
            <person name="Gonzalez J."/>
            <person name="Henrissat B."/>
            <person name="Kuo A."/>
            <person name="Liang C."/>
            <person name="Lipzen A."/>
            <person name="Lutzoni F."/>
            <person name="Magnuson J."/>
            <person name="Mondo S."/>
            <person name="Nolan M."/>
            <person name="Ohm R."/>
            <person name="Pangilinan J."/>
            <person name="Park H.-J."/>
            <person name="Ramirez L."/>
            <person name="Alfaro M."/>
            <person name="Sun H."/>
            <person name="Tritt A."/>
            <person name="Yoshinaga Y."/>
            <person name="Zwiers L.-H."/>
            <person name="Turgeon B."/>
            <person name="Goodwin S."/>
            <person name="Spatafora J."/>
            <person name="Crous P."/>
            <person name="Grigoriev I."/>
        </authorList>
    </citation>
    <scope>NUCLEOTIDE SEQUENCE</scope>
    <source>
        <strain evidence="2">CBS 379.55</strain>
    </source>
</reference>
<feature type="domain" description="Microbial-type PARG catalytic" evidence="1">
    <location>
        <begin position="80"/>
        <end position="155"/>
    </location>
</feature>
<keyword evidence="3" id="KW-1185">Reference proteome</keyword>